<evidence type="ECO:0000313" key="7">
    <source>
        <dbReference type="Proteomes" id="UP000664534"/>
    </source>
</evidence>
<protein>
    <recommendedName>
        <fullName evidence="5">Flavin reductase like domain-containing protein</fullName>
    </recommendedName>
</protein>
<feature type="signal peptide" evidence="4">
    <location>
        <begin position="1"/>
        <end position="16"/>
    </location>
</feature>
<comment type="cofactor">
    <cofactor evidence="1">
        <name>FMN</name>
        <dbReference type="ChEBI" id="CHEBI:58210"/>
    </cofactor>
</comment>
<dbReference type="PANTHER" id="PTHR43567">
    <property type="entry name" value="FLAVOREDOXIN-RELATED-RELATED"/>
    <property type="match status" value="1"/>
</dbReference>
<name>A0A8H3J1J4_9LECA</name>
<keyword evidence="7" id="KW-1185">Reference proteome</keyword>
<dbReference type="EMBL" id="CAJPDT010000114">
    <property type="protein sequence ID" value="CAF9939015.1"/>
    <property type="molecule type" value="Genomic_DNA"/>
</dbReference>
<feature type="chain" id="PRO_5034472757" description="Flavin reductase like domain-containing protein" evidence="4">
    <location>
        <begin position="17"/>
        <end position="179"/>
    </location>
</feature>
<dbReference type="GO" id="GO:0010181">
    <property type="term" value="F:FMN binding"/>
    <property type="evidence" value="ECO:0007669"/>
    <property type="project" value="InterPro"/>
</dbReference>
<keyword evidence="2" id="KW-0285">Flavoprotein</keyword>
<comment type="similarity">
    <text evidence="3">Belongs to the flavoredoxin family.</text>
</comment>
<sequence length="179" mass="20285">MSSAWWLGQRCMLGLAAESQTTTNLQRTKQCVLNLTSDTMVAQVNALAKTTGRQDMSSFKTAAGYIYVKDKFKIAHLTPLASEMVGPFRVLECPVHMEAELVAVNEMNRGEEGREGFFLGIEVKILRVHAEERILRAEQQDKVDADRWRPLITVFQHLYGLSARLQPSRLAEIGEEKYR</sequence>
<dbReference type="SUPFAM" id="SSF50475">
    <property type="entry name" value="FMN-binding split barrel"/>
    <property type="match status" value="1"/>
</dbReference>
<dbReference type="InterPro" id="IPR002563">
    <property type="entry name" value="Flavin_Rdtase-like_dom"/>
</dbReference>
<dbReference type="PANTHER" id="PTHR43567:SF1">
    <property type="entry name" value="FLAVOREDOXIN"/>
    <property type="match status" value="1"/>
</dbReference>
<dbReference type="InterPro" id="IPR012349">
    <property type="entry name" value="Split_barrel_FMN-bd"/>
</dbReference>
<dbReference type="Pfam" id="PF01613">
    <property type="entry name" value="Flavin_Reduct"/>
    <property type="match status" value="1"/>
</dbReference>
<organism evidence="6 7">
    <name type="scientific">Imshaugia aleurites</name>
    <dbReference type="NCBI Taxonomy" id="172621"/>
    <lineage>
        <taxon>Eukaryota</taxon>
        <taxon>Fungi</taxon>
        <taxon>Dikarya</taxon>
        <taxon>Ascomycota</taxon>
        <taxon>Pezizomycotina</taxon>
        <taxon>Lecanoromycetes</taxon>
        <taxon>OSLEUM clade</taxon>
        <taxon>Lecanoromycetidae</taxon>
        <taxon>Lecanorales</taxon>
        <taxon>Lecanorineae</taxon>
        <taxon>Parmeliaceae</taxon>
        <taxon>Imshaugia</taxon>
    </lineage>
</organism>
<evidence type="ECO:0000256" key="2">
    <source>
        <dbReference type="ARBA" id="ARBA00022630"/>
    </source>
</evidence>
<reference evidence="6" key="1">
    <citation type="submission" date="2021-03" db="EMBL/GenBank/DDBJ databases">
        <authorList>
            <person name="Tagirdzhanova G."/>
        </authorList>
    </citation>
    <scope>NUCLEOTIDE SEQUENCE</scope>
</reference>
<feature type="domain" description="Flavin reductase like" evidence="5">
    <location>
        <begin position="13"/>
        <end position="105"/>
    </location>
</feature>
<evidence type="ECO:0000313" key="6">
    <source>
        <dbReference type="EMBL" id="CAF9939015.1"/>
    </source>
</evidence>
<dbReference type="Gene3D" id="2.30.110.10">
    <property type="entry name" value="Electron Transport, Fmn-binding Protein, Chain A"/>
    <property type="match status" value="1"/>
</dbReference>
<evidence type="ECO:0000256" key="4">
    <source>
        <dbReference type="SAM" id="SignalP"/>
    </source>
</evidence>
<evidence type="ECO:0000256" key="3">
    <source>
        <dbReference type="ARBA" id="ARBA00038054"/>
    </source>
</evidence>
<keyword evidence="4" id="KW-0732">Signal</keyword>
<dbReference type="OrthoDB" id="10250990at2759"/>
<dbReference type="InterPro" id="IPR052174">
    <property type="entry name" value="Flavoredoxin"/>
</dbReference>
<dbReference type="AlphaFoldDB" id="A0A8H3J1J4"/>
<evidence type="ECO:0000259" key="5">
    <source>
        <dbReference type="Pfam" id="PF01613"/>
    </source>
</evidence>
<accession>A0A8H3J1J4</accession>
<gene>
    <name evidence="6" type="ORF">IMSHALPRED_001172</name>
</gene>
<comment type="caution">
    <text evidence="6">The sequence shown here is derived from an EMBL/GenBank/DDBJ whole genome shotgun (WGS) entry which is preliminary data.</text>
</comment>
<dbReference type="Proteomes" id="UP000664534">
    <property type="component" value="Unassembled WGS sequence"/>
</dbReference>
<evidence type="ECO:0000256" key="1">
    <source>
        <dbReference type="ARBA" id="ARBA00001917"/>
    </source>
</evidence>
<proteinExistence type="inferred from homology"/>